<dbReference type="SUPFAM" id="SSF48264">
    <property type="entry name" value="Cytochrome P450"/>
    <property type="match status" value="1"/>
</dbReference>
<comment type="caution">
    <text evidence="3">The sequence shown here is derived from an EMBL/GenBank/DDBJ whole genome shotgun (WGS) entry which is preliminary data.</text>
</comment>
<sequence length="100" mass="11078">MPYPGVTTVCLISILAGDGKTQDMTDIPMLFLGNVLLLIVGDNDTTRYSISAGALALNEFPNQFVKLKTNHALISNMLAEMVRWQAPLIHMRRTALQDFN</sequence>
<dbReference type="GO" id="GO:0016705">
    <property type="term" value="F:oxidoreductase activity, acting on paired donors, with incorporation or reduction of molecular oxygen"/>
    <property type="evidence" value="ECO:0007669"/>
    <property type="project" value="InterPro"/>
</dbReference>
<name>A0A972VW10_9GAMM</name>
<evidence type="ECO:0000313" key="4">
    <source>
        <dbReference type="Proteomes" id="UP000754644"/>
    </source>
</evidence>
<dbReference type="PANTHER" id="PTHR46696">
    <property type="entry name" value="P450, PUTATIVE (EUROFUNG)-RELATED"/>
    <property type="match status" value="1"/>
</dbReference>
<dbReference type="InterPro" id="IPR036396">
    <property type="entry name" value="Cyt_P450_sf"/>
</dbReference>
<comment type="cofactor">
    <cofactor evidence="1">
        <name>heme</name>
        <dbReference type="ChEBI" id="CHEBI:30413"/>
    </cofactor>
</comment>
<dbReference type="Proteomes" id="UP000754644">
    <property type="component" value="Unassembled WGS sequence"/>
</dbReference>
<dbReference type="Gene3D" id="1.10.630.10">
    <property type="entry name" value="Cytochrome P450"/>
    <property type="match status" value="1"/>
</dbReference>
<dbReference type="GO" id="GO:0005506">
    <property type="term" value="F:iron ion binding"/>
    <property type="evidence" value="ECO:0007669"/>
    <property type="project" value="InterPro"/>
</dbReference>
<comment type="similarity">
    <text evidence="2">Belongs to the cytochrome P450 family.</text>
</comment>
<protein>
    <submittedName>
        <fullName evidence="3">Uncharacterized protein</fullName>
    </submittedName>
</protein>
<evidence type="ECO:0000256" key="1">
    <source>
        <dbReference type="ARBA" id="ARBA00001971"/>
    </source>
</evidence>
<proteinExistence type="inferred from homology"/>
<reference evidence="3" key="1">
    <citation type="submission" date="2020-05" db="EMBL/GenBank/DDBJ databases">
        <title>Sulfur intermediates as new biogeochemical hubs in an aquatic model microbial ecosystem.</title>
        <authorList>
            <person name="Vigneron A."/>
        </authorList>
    </citation>
    <scope>NUCLEOTIDE SEQUENCE</scope>
    <source>
        <strain evidence="3">Bin.250</strain>
    </source>
</reference>
<evidence type="ECO:0000313" key="3">
    <source>
        <dbReference type="EMBL" id="NQV64646.1"/>
    </source>
</evidence>
<evidence type="ECO:0000256" key="2">
    <source>
        <dbReference type="ARBA" id="ARBA00010617"/>
    </source>
</evidence>
<dbReference type="AlphaFoldDB" id="A0A972VW10"/>
<accession>A0A972VW10</accession>
<organism evidence="3 4">
    <name type="scientific">SAR86 cluster bacterium</name>
    <dbReference type="NCBI Taxonomy" id="2030880"/>
    <lineage>
        <taxon>Bacteria</taxon>
        <taxon>Pseudomonadati</taxon>
        <taxon>Pseudomonadota</taxon>
        <taxon>Gammaproteobacteria</taxon>
        <taxon>SAR86 cluster</taxon>
    </lineage>
</organism>
<gene>
    <name evidence="3" type="ORF">HQ497_04700</name>
</gene>
<dbReference type="PANTHER" id="PTHR46696:SF1">
    <property type="entry name" value="CYTOCHROME P450 YJIB-RELATED"/>
    <property type="match status" value="1"/>
</dbReference>
<dbReference type="EMBL" id="JABMOJ010000171">
    <property type="protein sequence ID" value="NQV64646.1"/>
    <property type="molecule type" value="Genomic_DNA"/>
</dbReference>
<dbReference type="GO" id="GO:0004497">
    <property type="term" value="F:monooxygenase activity"/>
    <property type="evidence" value="ECO:0007669"/>
    <property type="project" value="InterPro"/>
</dbReference>
<dbReference type="GO" id="GO:0020037">
    <property type="term" value="F:heme binding"/>
    <property type="evidence" value="ECO:0007669"/>
    <property type="project" value="InterPro"/>
</dbReference>